<protein>
    <submittedName>
        <fullName evidence="2">Conjugative relaxase</fullName>
    </submittedName>
</protein>
<dbReference type="Pfam" id="PF13604">
    <property type="entry name" value="AAA_30"/>
    <property type="match status" value="1"/>
</dbReference>
<comment type="caution">
    <text evidence="2">The sequence shown here is derived from an EMBL/GenBank/DDBJ whole genome shotgun (WGS) entry which is preliminary data.</text>
</comment>
<gene>
    <name evidence="2" type="ORF">EPA86_13795</name>
</gene>
<dbReference type="NCBIfam" id="NF041492">
    <property type="entry name" value="MobF"/>
    <property type="match status" value="1"/>
</dbReference>
<dbReference type="NCBIfam" id="TIGR02686">
    <property type="entry name" value="relax_trwC"/>
    <property type="match status" value="1"/>
</dbReference>
<dbReference type="RefSeq" id="WP_140604581.1">
    <property type="nucleotide sequence ID" value="NZ_SAWY01000036.1"/>
</dbReference>
<reference evidence="2 3" key="1">
    <citation type="submission" date="2019-01" db="EMBL/GenBank/DDBJ databases">
        <title>Litorilituus lipolytica sp. nov., isolated from intertidal sand of the Yellow Sea in China.</title>
        <authorList>
            <person name="Liu A."/>
        </authorList>
    </citation>
    <scope>NUCLEOTIDE SEQUENCE [LARGE SCALE GENOMIC DNA]</scope>
    <source>
        <strain evidence="2 3">RZ04</strain>
    </source>
</reference>
<proteinExistence type="predicted"/>
<name>A0A502KNW8_9GAMM</name>
<dbReference type="AlphaFoldDB" id="A0A502KNW8"/>
<dbReference type="OrthoDB" id="1634048at2"/>
<dbReference type="InterPro" id="IPR027417">
    <property type="entry name" value="P-loop_NTPase"/>
</dbReference>
<dbReference type="SUPFAM" id="SSF52540">
    <property type="entry name" value="P-loop containing nucleoside triphosphate hydrolases"/>
    <property type="match status" value="2"/>
</dbReference>
<dbReference type="Gene3D" id="3.40.50.300">
    <property type="entry name" value="P-loop containing nucleotide triphosphate hydrolases"/>
    <property type="match status" value="2"/>
</dbReference>
<dbReference type="Pfam" id="PF08751">
    <property type="entry name" value="TrwC"/>
    <property type="match status" value="1"/>
</dbReference>
<dbReference type="Gene3D" id="2.30.30.940">
    <property type="match status" value="1"/>
</dbReference>
<organism evidence="2 3">
    <name type="scientific">Litorilituus lipolyticus</name>
    <dbReference type="NCBI Taxonomy" id="2491017"/>
    <lineage>
        <taxon>Bacteria</taxon>
        <taxon>Pseudomonadati</taxon>
        <taxon>Pseudomonadota</taxon>
        <taxon>Gammaproteobacteria</taxon>
        <taxon>Alteromonadales</taxon>
        <taxon>Colwelliaceae</taxon>
        <taxon>Litorilituus</taxon>
    </lineage>
</organism>
<feature type="domain" description="TrwC relaxase" evidence="1">
    <location>
        <begin position="11"/>
        <end position="279"/>
    </location>
</feature>
<dbReference type="InterPro" id="IPR014862">
    <property type="entry name" value="TrwC"/>
</dbReference>
<evidence type="ECO:0000313" key="3">
    <source>
        <dbReference type="Proteomes" id="UP000315303"/>
    </source>
</evidence>
<dbReference type="InterPro" id="IPR014059">
    <property type="entry name" value="TraI/TrwC_relax"/>
</dbReference>
<dbReference type="Proteomes" id="UP000315303">
    <property type="component" value="Unassembled WGS sequence"/>
</dbReference>
<accession>A0A502KNW8</accession>
<evidence type="ECO:0000259" key="1">
    <source>
        <dbReference type="Pfam" id="PF08751"/>
    </source>
</evidence>
<keyword evidence="3" id="KW-1185">Reference proteome</keyword>
<dbReference type="EMBL" id="SAWY01000036">
    <property type="protein sequence ID" value="TPH13262.1"/>
    <property type="molecule type" value="Genomic_DNA"/>
</dbReference>
<sequence length="830" mass="93876">MLTLSAINNIEYYKNIDQDDYYISEESLGIWHGKLKKHFKLPENVNTTHFDNLLNSKHPSCGKELFNSNQNIKRVGWDLTFSAPKSISLLWATANEKDRNEISAALLQAVKYTIDYLEKYLAGIKRGKNGICKEDAQAILSALIVHYTSRELDPQLHVHTIIPNCAKSKSGKLMALDSRKIYMNQKILGIIFRCQFAKELMALGYELEKDEESFRCSKIPKYLEAEFSTRANQINKVLKDNNIKSSASKGGDLIKLTTRKKKQAIKLSDLFITWKNKINSIKDRKEEIKEKSDIPESAIKRITASKSSFTRQQLEYEILIDEMLSGKNIIDLKRTINTEFESEELVLISNGQYSDYFTTQQILTLEKELLDILTDLANKQEHAASAQELSDAIDLFKHETGFIASYEQTKALEHACLSADFSIVQGSAGAGKSTVMRSINILYKKKGKKILGATVVKKAANNLMNETGIHSVTIAKIQHLILNNDQSIKNIDVLIIDEAGQVSTTALLDITKFAYQNNIKLILTGEDKQLDSINLGGSLSYISEKLGCYRIEKIQRQTTPLGREIVANFRDGNAKSAFTKLGREKLLNFSNSAQESQEKLMSCLVEYIENPKNKQYIVLASRWSKVDEISTLIRQHLKSKNAIENDEYTRSCIVSNHKCELEFSVGDTVRFSRNDYKLGVINGTTGIIKSLKEIMGILRFEVLMDSNQIVYFSEEQYQDETGNLQLSHGYASTIYSAQGATVAGDSFILWDSSMHKSLTYVAGSRHKQNSQWFFNNAEIEEFRKTKSQSSLDIVSEISSQDRQKKLATKLIDNIEQKATLKLQLPKLSMG</sequence>
<dbReference type="SUPFAM" id="SSF55464">
    <property type="entry name" value="Origin of replication-binding domain, RBD-like"/>
    <property type="match status" value="1"/>
</dbReference>
<evidence type="ECO:0000313" key="2">
    <source>
        <dbReference type="EMBL" id="TPH13262.1"/>
    </source>
</evidence>